<protein>
    <recommendedName>
        <fullName evidence="2">2-aminoadipate transaminase</fullName>
    </recommendedName>
</protein>
<organism evidence="1">
    <name type="scientific">bioreactor metagenome</name>
    <dbReference type="NCBI Taxonomy" id="1076179"/>
    <lineage>
        <taxon>unclassified sequences</taxon>
        <taxon>metagenomes</taxon>
        <taxon>ecological metagenomes</taxon>
    </lineage>
</organism>
<accession>A0A645HAX0</accession>
<sequence>MRGGGSCWVQLPDHVPAQELARAAAEHGVLIEPGDIFFKSPSAPGNFIRMGYQSIPANRIAPGVAALAMALRSLS</sequence>
<evidence type="ECO:0000313" key="1">
    <source>
        <dbReference type="EMBL" id="MPN33254.1"/>
    </source>
</evidence>
<dbReference type="SUPFAM" id="SSF53383">
    <property type="entry name" value="PLP-dependent transferases"/>
    <property type="match status" value="1"/>
</dbReference>
<gene>
    <name evidence="1" type="ORF">SDC9_180738</name>
</gene>
<dbReference type="InterPro" id="IPR015424">
    <property type="entry name" value="PyrdxlP-dep_Trfase"/>
</dbReference>
<proteinExistence type="predicted"/>
<reference evidence="1" key="1">
    <citation type="submission" date="2019-08" db="EMBL/GenBank/DDBJ databases">
        <authorList>
            <person name="Kucharzyk K."/>
            <person name="Murdoch R.W."/>
            <person name="Higgins S."/>
            <person name="Loffler F."/>
        </authorList>
    </citation>
    <scope>NUCLEOTIDE SEQUENCE</scope>
</reference>
<evidence type="ECO:0008006" key="2">
    <source>
        <dbReference type="Google" id="ProtNLM"/>
    </source>
</evidence>
<dbReference type="Gene3D" id="3.90.1150.10">
    <property type="entry name" value="Aspartate Aminotransferase, domain 1"/>
    <property type="match status" value="1"/>
</dbReference>
<dbReference type="InterPro" id="IPR015422">
    <property type="entry name" value="PyrdxlP-dep_Trfase_small"/>
</dbReference>
<dbReference type="AlphaFoldDB" id="A0A645HAX0"/>
<dbReference type="EMBL" id="VSSQ01085666">
    <property type="protein sequence ID" value="MPN33254.1"/>
    <property type="molecule type" value="Genomic_DNA"/>
</dbReference>
<name>A0A645HAX0_9ZZZZ</name>
<comment type="caution">
    <text evidence="1">The sequence shown here is derived from an EMBL/GenBank/DDBJ whole genome shotgun (WGS) entry which is preliminary data.</text>
</comment>